<name>A0A3B1BEQ5_9ZZZZ</name>
<accession>A0A3B1BEQ5</accession>
<protein>
    <submittedName>
        <fullName evidence="1">Uncharacterized protein</fullName>
    </submittedName>
</protein>
<evidence type="ECO:0000313" key="1">
    <source>
        <dbReference type="EMBL" id="VAX16599.1"/>
    </source>
</evidence>
<reference evidence="1" key="1">
    <citation type="submission" date="2018-06" db="EMBL/GenBank/DDBJ databases">
        <authorList>
            <person name="Zhirakovskaya E."/>
        </authorList>
    </citation>
    <scope>NUCLEOTIDE SEQUENCE</scope>
</reference>
<organism evidence="1">
    <name type="scientific">hydrothermal vent metagenome</name>
    <dbReference type="NCBI Taxonomy" id="652676"/>
    <lineage>
        <taxon>unclassified sequences</taxon>
        <taxon>metagenomes</taxon>
        <taxon>ecological metagenomes</taxon>
    </lineage>
</organism>
<feature type="non-terminal residue" evidence="1">
    <location>
        <position position="23"/>
    </location>
</feature>
<proteinExistence type="predicted"/>
<dbReference type="PROSITE" id="PS51257">
    <property type="entry name" value="PROKAR_LIPOPROTEIN"/>
    <property type="match status" value="1"/>
</dbReference>
<dbReference type="EMBL" id="UOGC01000033">
    <property type="protein sequence ID" value="VAX16599.1"/>
    <property type="molecule type" value="Genomic_DNA"/>
</dbReference>
<sequence length="23" mass="2361">MKILGKRTAIVFLLLITAACAGG</sequence>
<dbReference type="AlphaFoldDB" id="A0A3B1BEQ5"/>
<gene>
    <name evidence="1" type="ORF">MNBD_NITROSPINAE01-1687</name>
</gene>